<reference evidence="8 9" key="1">
    <citation type="journal article" date="2019" name="Int. J. Syst. Evol. Microbiol.">
        <title>The Global Catalogue of Microorganisms (GCM) 10K type strain sequencing project: providing services to taxonomists for standard genome sequencing and annotation.</title>
        <authorList>
            <consortium name="The Broad Institute Genomics Platform"/>
            <consortium name="The Broad Institute Genome Sequencing Center for Infectious Disease"/>
            <person name="Wu L."/>
            <person name="Ma J."/>
        </authorList>
    </citation>
    <scope>NUCLEOTIDE SEQUENCE [LARGE SCALE GENOMIC DNA]</scope>
    <source>
        <strain evidence="8 9">JCM 13581</strain>
    </source>
</reference>
<dbReference type="EMBL" id="BAAAMJ010000026">
    <property type="protein sequence ID" value="GAA1914179.1"/>
    <property type="molecule type" value="Genomic_DNA"/>
</dbReference>
<comment type="caution">
    <text evidence="8">The sequence shown here is derived from an EMBL/GenBank/DDBJ whole genome shotgun (WGS) entry which is preliminary data.</text>
</comment>
<feature type="transmembrane region" description="Helical" evidence="6">
    <location>
        <begin position="174"/>
        <end position="193"/>
    </location>
</feature>
<comment type="subcellular location">
    <subcellularLocation>
        <location evidence="1">Cell membrane</location>
        <topology evidence="1">Multi-pass membrane protein</topology>
    </subcellularLocation>
</comment>
<dbReference type="PANTHER" id="PTHR23542:SF1">
    <property type="entry name" value="MAJOR FACILITATOR SUPERFAMILY (MFS) PROFILE DOMAIN-CONTAINING PROTEIN"/>
    <property type="match status" value="1"/>
</dbReference>
<sequence length="416" mass="42182">MRTYRDLLAVPGAPAFVTAGFVARLPVAMRGLGCLLLVSATTGSYALAGAVAAALMLSQAAAAPFLGRAADRHGQRRMLLATLLVHQAGMVTLLVASRLGLPAWTLIAAAVLAGCATIPIGPLVRSRWAALVGDSGRLPGAYALESVIDEIIYVLGPILVTVLAVHLFPEAGLLGALVLVTTGTVALAAARGTEPPRIPRTDRPGRGPLRTRGMLLLSLVFLLFGTFLGAIDVGVIAFAEEQGAPGWAGVLLALLALGSMVAGLAWGGVGVWRLSEPARFVLCGAAVGATSLPLLFIDSLTALALCMVLAGSAVAPLLITGSTLVQTLLPRQVLTEGFAWMYSAVTVGMASGSALGGALTDSRGSEGALLLAVTTGLATALATAAGRPRLTPPARPSAPVHPAPARRATPAPDTPH</sequence>
<evidence type="ECO:0000256" key="2">
    <source>
        <dbReference type="ARBA" id="ARBA00022692"/>
    </source>
</evidence>
<feature type="transmembrane region" description="Helical" evidence="6">
    <location>
        <begin position="214"/>
        <end position="239"/>
    </location>
</feature>
<dbReference type="InterPro" id="IPR011701">
    <property type="entry name" value="MFS"/>
</dbReference>
<feature type="transmembrane region" description="Helical" evidence="6">
    <location>
        <begin position="103"/>
        <end position="124"/>
    </location>
</feature>
<feature type="transmembrane region" description="Helical" evidence="6">
    <location>
        <begin position="7"/>
        <end position="25"/>
    </location>
</feature>
<name>A0ABN2P8K0_9ACTN</name>
<proteinExistence type="predicted"/>
<organism evidence="8 9">
    <name type="scientific">Streptomyces sodiiphilus</name>
    <dbReference type="NCBI Taxonomy" id="226217"/>
    <lineage>
        <taxon>Bacteria</taxon>
        <taxon>Bacillati</taxon>
        <taxon>Actinomycetota</taxon>
        <taxon>Actinomycetes</taxon>
        <taxon>Kitasatosporales</taxon>
        <taxon>Streptomycetaceae</taxon>
        <taxon>Streptomyces</taxon>
    </lineage>
</organism>
<dbReference type="InterPro" id="IPR036259">
    <property type="entry name" value="MFS_trans_sf"/>
</dbReference>
<keyword evidence="9" id="KW-1185">Reference proteome</keyword>
<dbReference type="InterPro" id="IPR020846">
    <property type="entry name" value="MFS_dom"/>
</dbReference>
<feature type="domain" description="Major facilitator superfamily (MFS) profile" evidence="7">
    <location>
        <begin position="213"/>
        <end position="416"/>
    </location>
</feature>
<keyword evidence="4 6" id="KW-0472">Membrane</keyword>
<feature type="transmembrane region" description="Helical" evidence="6">
    <location>
        <begin position="337"/>
        <end position="355"/>
    </location>
</feature>
<evidence type="ECO:0000256" key="3">
    <source>
        <dbReference type="ARBA" id="ARBA00022989"/>
    </source>
</evidence>
<dbReference type="SUPFAM" id="SSF103473">
    <property type="entry name" value="MFS general substrate transporter"/>
    <property type="match status" value="1"/>
</dbReference>
<evidence type="ECO:0000313" key="9">
    <source>
        <dbReference type="Proteomes" id="UP001501303"/>
    </source>
</evidence>
<feature type="transmembrane region" description="Helical" evidence="6">
    <location>
        <begin position="302"/>
        <end position="325"/>
    </location>
</feature>
<evidence type="ECO:0000256" key="5">
    <source>
        <dbReference type="SAM" id="MobiDB-lite"/>
    </source>
</evidence>
<gene>
    <name evidence="8" type="ORF">GCM10009716_24590</name>
</gene>
<dbReference type="Gene3D" id="1.20.1250.20">
    <property type="entry name" value="MFS general substrate transporter like domains"/>
    <property type="match status" value="1"/>
</dbReference>
<dbReference type="RefSeq" id="WP_344261474.1">
    <property type="nucleotide sequence ID" value="NZ_BAAAMJ010000026.1"/>
</dbReference>
<feature type="compositionally biased region" description="Low complexity" evidence="5">
    <location>
        <begin position="403"/>
        <end position="416"/>
    </location>
</feature>
<feature type="transmembrane region" description="Helical" evidence="6">
    <location>
        <begin position="78"/>
        <end position="97"/>
    </location>
</feature>
<dbReference type="PANTHER" id="PTHR23542">
    <property type="match status" value="1"/>
</dbReference>
<keyword evidence="2 6" id="KW-0812">Transmembrane</keyword>
<accession>A0ABN2P8K0</accession>
<evidence type="ECO:0000313" key="8">
    <source>
        <dbReference type="EMBL" id="GAA1914179.1"/>
    </source>
</evidence>
<feature type="transmembrane region" description="Helical" evidence="6">
    <location>
        <begin position="245"/>
        <end position="266"/>
    </location>
</feature>
<keyword evidence="3 6" id="KW-1133">Transmembrane helix</keyword>
<evidence type="ECO:0000259" key="7">
    <source>
        <dbReference type="PROSITE" id="PS50850"/>
    </source>
</evidence>
<feature type="transmembrane region" description="Helical" evidence="6">
    <location>
        <begin position="278"/>
        <end position="296"/>
    </location>
</feature>
<dbReference type="PROSITE" id="PS50850">
    <property type="entry name" value="MFS"/>
    <property type="match status" value="1"/>
</dbReference>
<feature type="transmembrane region" description="Helical" evidence="6">
    <location>
        <begin position="151"/>
        <end position="168"/>
    </location>
</feature>
<feature type="transmembrane region" description="Helical" evidence="6">
    <location>
        <begin position="45"/>
        <end position="66"/>
    </location>
</feature>
<feature type="compositionally biased region" description="Pro residues" evidence="5">
    <location>
        <begin position="390"/>
        <end position="402"/>
    </location>
</feature>
<protein>
    <submittedName>
        <fullName evidence="8">MFS transporter</fullName>
    </submittedName>
</protein>
<dbReference type="Proteomes" id="UP001501303">
    <property type="component" value="Unassembled WGS sequence"/>
</dbReference>
<evidence type="ECO:0000256" key="4">
    <source>
        <dbReference type="ARBA" id="ARBA00023136"/>
    </source>
</evidence>
<feature type="region of interest" description="Disordered" evidence="5">
    <location>
        <begin position="385"/>
        <end position="416"/>
    </location>
</feature>
<evidence type="ECO:0000256" key="6">
    <source>
        <dbReference type="SAM" id="Phobius"/>
    </source>
</evidence>
<dbReference type="Pfam" id="PF07690">
    <property type="entry name" value="MFS_1"/>
    <property type="match status" value="1"/>
</dbReference>
<feature type="transmembrane region" description="Helical" evidence="6">
    <location>
        <begin position="367"/>
        <end position="386"/>
    </location>
</feature>
<evidence type="ECO:0000256" key="1">
    <source>
        <dbReference type="ARBA" id="ARBA00004651"/>
    </source>
</evidence>